<name>A0ABY4DPV9_9NEIS</name>
<sequence>MRGFLFLEMQMQGKKRSKIGYLARLFNAADAFSGAESTHKSNGQNPLGWGALVHPLYVPFAGKLSDTFL</sequence>
<dbReference type="EMBL" id="CP091508">
    <property type="protein sequence ID" value="UOO81008.1"/>
    <property type="molecule type" value="Genomic_DNA"/>
</dbReference>
<reference evidence="1 2" key="1">
    <citation type="journal article" date="2022" name="Res Sq">
        <title>Evolution of multicellular longitudinally dividing oral cavity symbionts (Neisseriaceae).</title>
        <authorList>
            <person name="Nyongesa S."/>
            <person name="Weber P."/>
            <person name="Bernet E."/>
            <person name="Pullido F."/>
            <person name="Nieckarz M."/>
            <person name="Delaby M."/>
            <person name="Nieves C."/>
            <person name="Viehboeck T."/>
            <person name="Krause N."/>
            <person name="Rivera-Millot A."/>
            <person name="Nakamura A."/>
            <person name="Vischer N."/>
            <person name="VanNieuwenhze M."/>
            <person name="Brun Y."/>
            <person name="Cava F."/>
            <person name="Bulgheresi S."/>
            <person name="Veyrier F."/>
        </authorList>
    </citation>
    <scope>NUCLEOTIDE SEQUENCE [LARGE SCALE GENOMIC DNA]</scope>
    <source>
        <strain evidence="1 2">CCUG 63373m</strain>
    </source>
</reference>
<keyword evidence="2" id="KW-1185">Reference proteome</keyword>
<protein>
    <submittedName>
        <fullName evidence="1">Uncharacterized protein</fullName>
    </submittedName>
</protein>
<evidence type="ECO:0000313" key="2">
    <source>
        <dbReference type="Proteomes" id="UP000829817"/>
    </source>
</evidence>
<accession>A0ABY4DPV9</accession>
<organism evidence="1 2">
    <name type="scientific">Uruburuella testudinis</name>
    <dbReference type="NCBI Taxonomy" id="1282863"/>
    <lineage>
        <taxon>Bacteria</taxon>
        <taxon>Pseudomonadati</taxon>
        <taxon>Pseudomonadota</taxon>
        <taxon>Betaproteobacteria</taxon>
        <taxon>Neisseriales</taxon>
        <taxon>Neisseriaceae</taxon>
        <taxon>Uruburuella</taxon>
    </lineage>
</organism>
<dbReference type="RefSeq" id="WP_244784078.1">
    <property type="nucleotide sequence ID" value="NZ_CP091508.1"/>
</dbReference>
<evidence type="ECO:0000313" key="1">
    <source>
        <dbReference type="EMBL" id="UOO81008.1"/>
    </source>
</evidence>
<dbReference type="Proteomes" id="UP000829817">
    <property type="component" value="Chromosome"/>
</dbReference>
<gene>
    <name evidence="1" type="ORF">LVJ83_08435</name>
</gene>
<proteinExistence type="predicted"/>